<dbReference type="PROSITE" id="PS50846">
    <property type="entry name" value="HMA_2"/>
    <property type="match status" value="1"/>
</dbReference>
<feature type="domain" description="HMA" evidence="2">
    <location>
        <begin position="3"/>
        <end position="71"/>
    </location>
</feature>
<comment type="caution">
    <text evidence="3">The sequence shown here is derived from an EMBL/GenBank/DDBJ whole genome shotgun (WGS) entry which is preliminary data.</text>
</comment>
<keyword evidence="1" id="KW-0479">Metal-binding</keyword>
<dbReference type="GO" id="GO:0046872">
    <property type="term" value="F:metal ion binding"/>
    <property type="evidence" value="ECO:0007669"/>
    <property type="project" value="UniProtKB-KW"/>
</dbReference>
<dbReference type="Pfam" id="PF00403">
    <property type="entry name" value="HMA"/>
    <property type="match status" value="1"/>
</dbReference>
<name>A0A4Y8KR62_9MICO</name>
<organism evidence="3 4">
    <name type="scientific">Cryobacterium psychrophilum</name>
    <dbReference type="NCBI Taxonomy" id="41988"/>
    <lineage>
        <taxon>Bacteria</taxon>
        <taxon>Bacillati</taxon>
        <taxon>Actinomycetota</taxon>
        <taxon>Actinomycetes</taxon>
        <taxon>Micrococcales</taxon>
        <taxon>Microbacteriaceae</taxon>
        <taxon>Cryobacterium</taxon>
    </lineage>
</organism>
<protein>
    <submittedName>
        <fullName evidence="3">Cation transporter</fullName>
    </submittedName>
</protein>
<accession>A0A4Y8KR62</accession>
<dbReference type="EMBL" id="SOHQ01000038">
    <property type="protein sequence ID" value="TFD76327.1"/>
    <property type="molecule type" value="Genomic_DNA"/>
</dbReference>
<sequence>MSIENTYLVTGMTCEHCVASVKEEIGFIAGTHDVSVKLVKGGSSLVTVTSESLPDPVAIAAAIEEAGYQLAPIAS</sequence>
<dbReference type="InterPro" id="IPR036163">
    <property type="entry name" value="HMA_dom_sf"/>
</dbReference>
<evidence type="ECO:0000313" key="3">
    <source>
        <dbReference type="EMBL" id="TFD76327.1"/>
    </source>
</evidence>
<dbReference type="Gene3D" id="3.30.70.100">
    <property type="match status" value="1"/>
</dbReference>
<evidence type="ECO:0000256" key="1">
    <source>
        <dbReference type="ARBA" id="ARBA00022723"/>
    </source>
</evidence>
<dbReference type="Proteomes" id="UP000298218">
    <property type="component" value="Unassembled WGS sequence"/>
</dbReference>
<evidence type="ECO:0000313" key="4">
    <source>
        <dbReference type="Proteomes" id="UP000298218"/>
    </source>
</evidence>
<proteinExistence type="predicted"/>
<dbReference type="PROSITE" id="PS01047">
    <property type="entry name" value="HMA_1"/>
    <property type="match status" value="1"/>
</dbReference>
<dbReference type="CDD" id="cd00371">
    <property type="entry name" value="HMA"/>
    <property type="match status" value="1"/>
</dbReference>
<dbReference type="InterPro" id="IPR006121">
    <property type="entry name" value="HMA_dom"/>
</dbReference>
<keyword evidence="4" id="KW-1185">Reference proteome</keyword>
<dbReference type="InterPro" id="IPR017969">
    <property type="entry name" value="Heavy-metal-associated_CS"/>
</dbReference>
<dbReference type="AlphaFoldDB" id="A0A4Y8KR62"/>
<dbReference type="OrthoDB" id="9813965at2"/>
<dbReference type="RefSeq" id="WP_134173297.1">
    <property type="nucleotide sequence ID" value="NZ_SODI01000001.1"/>
</dbReference>
<evidence type="ECO:0000259" key="2">
    <source>
        <dbReference type="PROSITE" id="PS50846"/>
    </source>
</evidence>
<dbReference type="SUPFAM" id="SSF55008">
    <property type="entry name" value="HMA, heavy metal-associated domain"/>
    <property type="match status" value="1"/>
</dbReference>
<reference evidence="3 4" key="1">
    <citation type="submission" date="2019-03" db="EMBL/GenBank/DDBJ databases">
        <title>Genomics of glacier-inhabiting Cryobacterium strains.</title>
        <authorList>
            <person name="Liu Q."/>
            <person name="Xin Y.-H."/>
        </authorList>
    </citation>
    <scope>NUCLEOTIDE SEQUENCE [LARGE SCALE GENOMIC DNA]</scope>
    <source>
        <strain evidence="3 4">CGMCC 1.4292</strain>
    </source>
</reference>
<gene>
    <name evidence="3" type="ORF">E3T53_14085</name>
</gene>